<keyword evidence="12" id="KW-1185">Reference proteome</keyword>
<dbReference type="GO" id="GO:0000719">
    <property type="term" value="P:photoreactive repair"/>
    <property type="evidence" value="ECO:0007669"/>
    <property type="project" value="TreeGrafter"/>
</dbReference>
<feature type="site" description="Electron transfer via tryptophanyl radical" evidence="6">
    <location>
        <position position="279"/>
    </location>
</feature>
<dbReference type="GO" id="GO:0071949">
    <property type="term" value="F:FAD binding"/>
    <property type="evidence" value="ECO:0007669"/>
    <property type="project" value="TreeGrafter"/>
</dbReference>
<feature type="site" description="Electron transfer via tryptophanyl radical" evidence="6">
    <location>
        <position position="226"/>
    </location>
</feature>
<accession>A0A553P4K4</accession>
<dbReference type="PANTHER" id="PTHR11455:SF22">
    <property type="entry name" value="CRYPTOCHROME DASH"/>
    <property type="match status" value="1"/>
</dbReference>
<dbReference type="EMBL" id="VCGU01000008">
    <property type="protein sequence ID" value="TRY72624.1"/>
    <property type="molecule type" value="Genomic_DNA"/>
</dbReference>
<dbReference type="GO" id="GO:0003904">
    <property type="term" value="F:deoxyribodipyrimidine photo-lyase activity"/>
    <property type="evidence" value="ECO:0007669"/>
    <property type="project" value="TreeGrafter"/>
</dbReference>
<dbReference type="InterPro" id="IPR006050">
    <property type="entry name" value="DNA_photolyase_N"/>
</dbReference>
<keyword evidence="2 5" id="KW-0285">Flavoprotein</keyword>
<comment type="cofactor">
    <cofactor evidence="7">
        <name>(6R)-5,10-methylene-5,6,7,8-tetrahydrofolate</name>
        <dbReference type="ChEBI" id="CHEBI:15636"/>
    </cofactor>
    <text evidence="7">Binds 1 5,10-methenyltetrahydrofolate (MTHF) per subunit.</text>
</comment>
<dbReference type="Proteomes" id="UP000318571">
    <property type="component" value="Chromosome 7"/>
</dbReference>
<name>A0A553P4K4_TIGCA</name>
<feature type="non-terminal residue" evidence="11">
    <location>
        <position position="1"/>
    </location>
</feature>
<dbReference type="Pfam" id="PF00875">
    <property type="entry name" value="DNA_photolyase"/>
    <property type="match status" value="1"/>
</dbReference>
<feature type="site" description="Electron transfer via tryptophanyl radical" evidence="6">
    <location>
        <position position="302"/>
    </location>
</feature>
<dbReference type="Pfam" id="PF03441">
    <property type="entry name" value="FAD_binding_7"/>
    <property type="match status" value="1"/>
</dbReference>
<dbReference type="InterPro" id="IPR036155">
    <property type="entry name" value="Crypto/Photolyase_N_sf"/>
</dbReference>
<evidence type="ECO:0000313" key="12">
    <source>
        <dbReference type="Proteomes" id="UP000318571"/>
    </source>
</evidence>
<dbReference type="Gene3D" id="1.25.40.80">
    <property type="match status" value="1"/>
</dbReference>
<evidence type="ECO:0000256" key="5">
    <source>
        <dbReference type="PIRSR" id="PIRSR602081-1"/>
    </source>
</evidence>
<dbReference type="SUPFAM" id="SSF48173">
    <property type="entry name" value="Cryptochrome/photolyase FAD-binding domain"/>
    <property type="match status" value="1"/>
</dbReference>
<evidence type="ECO:0000259" key="10">
    <source>
        <dbReference type="Pfam" id="PF03441"/>
    </source>
</evidence>
<organism evidence="11 12">
    <name type="scientific">Tigriopus californicus</name>
    <name type="common">Marine copepod</name>
    <dbReference type="NCBI Taxonomy" id="6832"/>
    <lineage>
        <taxon>Eukaryota</taxon>
        <taxon>Metazoa</taxon>
        <taxon>Ecdysozoa</taxon>
        <taxon>Arthropoda</taxon>
        <taxon>Crustacea</taxon>
        <taxon>Multicrustacea</taxon>
        <taxon>Hexanauplia</taxon>
        <taxon>Copepoda</taxon>
        <taxon>Harpacticoida</taxon>
        <taxon>Harpacticidae</taxon>
        <taxon>Tigriopus</taxon>
    </lineage>
</organism>
<evidence type="ECO:0000256" key="6">
    <source>
        <dbReference type="PIRSR" id="PIRSR602081-2"/>
    </source>
</evidence>
<keyword evidence="4 7" id="KW-0157">Chromophore</keyword>
<protein>
    <recommendedName>
        <fullName evidence="7">Cryptochrome DASH</fullName>
    </recommendedName>
</protein>
<dbReference type="PANTHER" id="PTHR11455">
    <property type="entry name" value="CRYPTOCHROME"/>
    <property type="match status" value="1"/>
</dbReference>
<feature type="binding site" evidence="5">
    <location>
        <begin position="195"/>
        <end position="202"/>
    </location>
    <ligand>
        <name>FAD</name>
        <dbReference type="ChEBI" id="CHEBI:57692"/>
    </ligand>
</feature>
<dbReference type="AlphaFoldDB" id="A0A553P4K4"/>
<comment type="caution">
    <text evidence="11">The sequence shown here is derived from an EMBL/GenBank/DDBJ whole genome shotgun (WGS) entry which is preliminary data.</text>
</comment>
<dbReference type="InterPro" id="IPR005101">
    <property type="entry name" value="Cryptochr/Photolyase_FAD-bd"/>
</dbReference>
<dbReference type="STRING" id="6832.A0A553P4K4"/>
<sequence>SVVFQKEVCSEEIQVESSIVKICQAAKIQVKTFWGSTLFHRDDLPYAKKDIPDTYTQFRKTVEARCKVRGLTAECPTWKPLPQVENGKLGDIPSLADLKVEPVEVGRSYPDPRSAFPFAGGETSGLDRIHRYYWVSDNVAKYKETRNGLLGSEYSTKFSAWLANGSVSPRYIYHKLKEYEAERVSNQSTYWVIFELIWRDYFRFVSWKYADLIFYPGGIMGKAYPWQTNKTLFQMWCQGRTGVPFVDANMRELLYTGWMSNRGRQNVASFLVKDLNLDWRLGAEWFESLLLDHDVCSNYGNWNYSAGIGNDPRENRKFNMIKQGLDYDPEGKFVQTWVPELQRVPQGKIHVPWTLSEKESGSIGLELGVDYPTPVITAPEWSRHFHKTSAKPKDPRNAAGRGRGSKPKSGQQKGIDFYFKSGHTKS</sequence>
<dbReference type="GO" id="GO:0003684">
    <property type="term" value="F:damaged DNA binding"/>
    <property type="evidence" value="ECO:0007669"/>
    <property type="project" value="TreeGrafter"/>
</dbReference>
<evidence type="ECO:0000313" key="11">
    <source>
        <dbReference type="EMBL" id="TRY72624.1"/>
    </source>
</evidence>
<dbReference type="InterPro" id="IPR014133">
    <property type="entry name" value="Cry_DASH"/>
</dbReference>
<keyword evidence="3 5" id="KW-0274">FAD</keyword>
<dbReference type="InterPro" id="IPR002081">
    <property type="entry name" value="Cryptochrome/DNA_photolyase_1"/>
</dbReference>
<feature type="binding site" evidence="5">
    <location>
        <begin position="155"/>
        <end position="159"/>
    </location>
    <ligand>
        <name>FAD</name>
        <dbReference type="ChEBI" id="CHEBI:57692"/>
    </ligand>
</feature>
<dbReference type="Gene3D" id="1.10.579.10">
    <property type="entry name" value="DNA Cyclobutane Dipyrimidine Photolyase, subunit A, domain 3"/>
    <property type="match status" value="1"/>
</dbReference>
<proteinExistence type="inferred from homology"/>
<feature type="domain" description="Photolyase/cryptochrome alpha/beta" evidence="9">
    <location>
        <begin position="2"/>
        <end position="71"/>
    </location>
</feature>
<feature type="region of interest" description="Disordered" evidence="8">
    <location>
        <begin position="382"/>
        <end position="426"/>
    </location>
</feature>
<comment type="function">
    <text evidence="7">May have a photoreceptor function.</text>
</comment>
<gene>
    <name evidence="11" type="ORF">TCAL_03947</name>
</gene>
<feature type="domain" description="Cryptochrome/DNA photolyase FAD-binding" evidence="10">
    <location>
        <begin position="194"/>
        <end position="385"/>
    </location>
</feature>
<dbReference type="PRINTS" id="PR00147">
    <property type="entry name" value="DNAPHOTLYASE"/>
</dbReference>
<comment type="similarity">
    <text evidence="1 7">Belongs to the DNA photolyase class-1 family.</text>
</comment>
<evidence type="ECO:0000259" key="9">
    <source>
        <dbReference type="Pfam" id="PF00875"/>
    </source>
</evidence>
<dbReference type="NCBIfam" id="TIGR02765">
    <property type="entry name" value="crypto_DASH"/>
    <property type="match status" value="1"/>
</dbReference>
<evidence type="ECO:0000256" key="7">
    <source>
        <dbReference type="RuleBase" id="RU367151"/>
    </source>
</evidence>
<evidence type="ECO:0000256" key="4">
    <source>
        <dbReference type="ARBA" id="ARBA00022991"/>
    </source>
</evidence>
<reference evidence="11 12" key="1">
    <citation type="journal article" date="2018" name="Nat. Ecol. Evol.">
        <title>Genomic signatures of mitonuclear coevolution across populations of Tigriopus californicus.</title>
        <authorList>
            <person name="Barreto F.S."/>
            <person name="Watson E.T."/>
            <person name="Lima T.G."/>
            <person name="Willett C.S."/>
            <person name="Edmands S."/>
            <person name="Li W."/>
            <person name="Burton R.S."/>
        </authorList>
    </citation>
    <scope>NUCLEOTIDE SEQUENCE [LARGE SCALE GENOMIC DNA]</scope>
    <source>
        <strain evidence="11 12">San Diego</strain>
    </source>
</reference>
<dbReference type="OMA" id="KFWRCGP"/>
<dbReference type="InterPro" id="IPR036134">
    <property type="entry name" value="Crypto/Photolyase_FAD-like_sf"/>
</dbReference>
<dbReference type="SUPFAM" id="SSF52425">
    <property type="entry name" value="Cryptochrome/photolyase, N-terminal domain"/>
    <property type="match status" value="1"/>
</dbReference>
<evidence type="ECO:0000256" key="2">
    <source>
        <dbReference type="ARBA" id="ARBA00022630"/>
    </source>
</evidence>
<evidence type="ECO:0000256" key="8">
    <source>
        <dbReference type="SAM" id="MobiDB-lite"/>
    </source>
</evidence>
<feature type="binding site" evidence="5">
    <location>
        <begin position="292"/>
        <end position="294"/>
    </location>
    <ligand>
        <name>FAD</name>
        <dbReference type="ChEBI" id="CHEBI:57692"/>
    </ligand>
</feature>
<comment type="cofactor">
    <cofactor evidence="5 7">
        <name>FAD</name>
        <dbReference type="ChEBI" id="CHEBI:57692"/>
    </cofactor>
    <text evidence="5 7">Binds 1 FAD per subunit.</text>
</comment>
<evidence type="ECO:0000256" key="3">
    <source>
        <dbReference type="ARBA" id="ARBA00022827"/>
    </source>
</evidence>
<feature type="binding site" evidence="5">
    <location>
        <position position="142"/>
    </location>
    <ligand>
        <name>FAD</name>
        <dbReference type="ChEBI" id="CHEBI:57692"/>
    </ligand>
</feature>
<evidence type="ECO:0000256" key="1">
    <source>
        <dbReference type="ARBA" id="ARBA00005862"/>
    </source>
</evidence>